<evidence type="ECO:0000313" key="3">
    <source>
        <dbReference type="EMBL" id="KAA8496797.1"/>
    </source>
</evidence>
<feature type="transmembrane region" description="Helical" evidence="2">
    <location>
        <begin position="20"/>
        <end position="44"/>
    </location>
</feature>
<keyword evidence="2" id="KW-1133">Transmembrane helix</keyword>
<proteinExistence type="predicted"/>
<keyword evidence="4" id="KW-1185">Reference proteome</keyword>
<reference evidence="4" key="1">
    <citation type="journal article" date="2019" name="Nat. Commun.">
        <title>Expansion of phycobilisome linker gene families in mesophilic red algae.</title>
        <authorList>
            <person name="Lee J."/>
            <person name="Kim D."/>
            <person name="Bhattacharya D."/>
            <person name="Yoon H.S."/>
        </authorList>
    </citation>
    <scope>NUCLEOTIDE SEQUENCE [LARGE SCALE GENOMIC DNA]</scope>
    <source>
        <strain evidence="4">CCMP 1328</strain>
    </source>
</reference>
<dbReference type="Proteomes" id="UP000324585">
    <property type="component" value="Unassembled WGS sequence"/>
</dbReference>
<dbReference type="EMBL" id="VRMN01000002">
    <property type="protein sequence ID" value="KAA8496797.1"/>
    <property type="molecule type" value="Genomic_DNA"/>
</dbReference>
<organism evidence="3 4">
    <name type="scientific">Porphyridium purpureum</name>
    <name type="common">Red alga</name>
    <name type="synonym">Porphyridium cruentum</name>
    <dbReference type="NCBI Taxonomy" id="35688"/>
    <lineage>
        <taxon>Eukaryota</taxon>
        <taxon>Rhodophyta</taxon>
        <taxon>Bangiophyceae</taxon>
        <taxon>Porphyridiales</taxon>
        <taxon>Porphyridiaceae</taxon>
        <taxon>Porphyridium</taxon>
    </lineage>
</organism>
<feature type="compositionally biased region" description="Acidic residues" evidence="1">
    <location>
        <begin position="380"/>
        <end position="401"/>
    </location>
</feature>
<sequence length="420" mass="46203">MLRMRSAAAGGVSRMGEPVLVPIVPVVVCAMLSVWLLVASLQLWRCRKGRQDRVWKVSDVPADLYDMITHISYLTDSGASPSEGSAAMRKMLASERALKKLCPCRNFGDSACECDWSELLRRATRLALSPKLAKKRKTAAKKLGVAHMCPEDGRGLLPPESGYQCVFMTLDYLVFPRVALQQAVHAVSLLSLETPFLRAADAIVPLLESFPDGSLDVHAFSLGDVKESADSVSDFHKFVRRRGSSTAISARHMRLTSTGNRTLYMDTIRADVQRRYDFIQLVCRHGELLTFELLEYLYAHVAPGGFMALVVEMDPPSKKGNVSPGTMQDLTRRFVKAAASRTEGYVLPVFVQSAHLGRKKGTMVVVPHLKGVVEGAMDWEAPEMDDGEADADGVERLEDDGEGAKGGDEEARENVEAFKE</sequence>
<accession>A0A5J4Z2B1</accession>
<comment type="caution">
    <text evidence="3">The sequence shown here is derived from an EMBL/GenBank/DDBJ whole genome shotgun (WGS) entry which is preliminary data.</text>
</comment>
<evidence type="ECO:0000256" key="1">
    <source>
        <dbReference type="SAM" id="MobiDB-lite"/>
    </source>
</evidence>
<feature type="compositionally biased region" description="Basic and acidic residues" evidence="1">
    <location>
        <begin position="402"/>
        <end position="420"/>
    </location>
</feature>
<keyword evidence="2" id="KW-0472">Membrane</keyword>
<evidence type="ECO:0000313" key="4">
    <source>
        <dbReference type="Proteomes" id="UP000324585"/>
    </source>
</evidence>
<gene>
    <name evidence="3" type="ORF">FVE85_0526</name>
</gene>
<name>A0A5J4Z2B1_PORPP</name>
<evidence type="ECO:0000256" key="2">
    <source>
        <dbReference type="SAM" id="Phobius"/>
    </source>
</evidence>
<dbReference type="AlphaFoldDB" id="A0A5J4Z2B1"/>
<feature type="region of interest" description="Disordered" evidence="1">
    <location>
        <begin position="380"/>
        <end position="420"/>
    </location>
</feature>
<protein>
    <submittedName>
        <fullName evidence="3">Uncharacterized protein</fullName>
    </submittedName>
</protein>
<keyword evidence="2" id="KW-0812">Transmembrane</keyword>